<keyword evidence="3" id="KW-1185">Reference proteome</keyword>
<dbReference type="AlphaFoldDB" id="A0A5B6TA71"/>
<dbReference type="OrthoDB" id="9852357at2"/>
<sequence length="140" mass="15537">MKRLLLPLLLSLAVFSGCGDDEKEDTPTPTPVVEEKPKVADVETISAKAEADGSVTLSGKINKFKPTDLDYGFIAAEDSLFKVIPIKLVLKHAKPELGPYTMTIPADSRLFVKGKKYYFKAAVEIEKNLYQGYNMMSFIF</sequence>
<name>A0A5B6TA71_9BACT</name>
<comment type="caution">
    <text evidence="2">The sequence shown here is derived from an EMBL/GenBank/DDBJ whole genome shotgun (WGS) entry which is preliminary data.</text>
</comment>
<evidence type="ECO:0000313" key="3">
    <source>
        <dbReference type="Proteomes" id="UP000324133"/>
    </source>
</evidence>
<organism evidence="2 3">
    <name type="scientific">Rufibacter hautae</name>
    <dbReference type="NCBI Taxonomy" id="2595005"/>
    <lineage>
        <taxon>Bacteria</taxon>
        <taxon>Pseudomonadati</taxon>
        <taxon>Bacteroidota</taxon>
        <taxon>Cytophagia</taxon>
        <taxon>Cytophagales</taxon>
        <taxon>Hymenobacteraceae</taxon>
        <taxon>Rufibacter</taxon>
    </lineage>
</organism>
<dbReference type="Proteomes" id="UP000324133">
    <property type="component" value="Unassembled WGS sequence"/>
</dbReference>
<gene>
    <name evidence="2" type="ORF">FOA19_18900</name>
</gene>
<dbReference type="RefSeq" id="WP_149092402.1">
    <property type="nucleotide sequence ID" value="NZ_VKKY01000003.1"/>
</dbReference>
<protein>
    <recommendedName>
        <fullName evidence="4">Lipoprotein</fullName>
    </recommendedName>
</protein>
<accession>A0A5B6TA71</accession>
<dbReference type="PROSITE" id="PS51257">
    <property type="entry name" value="PROKAR_LIPOPROTEIN"/>
    <property type="match status" value="1"/>
</dbReference>
<evidence type="ECO:0000256" key="1">
    <source>
        <dbReference type="SAM" id="SignalP"/>
    </source>
</evidence>
<evidence type="ECO:0000313" key="2">
    <source>
        <dbReference type="EMBL" id="KAA3436460.1"/>
    </source>
</evidence>
<reference evidence="2 3" key="1">
    <citation type="submission" date="2019-07" db="EMBL/GenBank/DDBJ databases">
        <title>Rufibacter sp. nov., isolated from lake sediment.</title>
        <authorList>
            <person name="Qu J.-H."/>
        </authorList>
    </citation>
    <scope>NUCLEOTIDE SEQUENCE [LARGE SCALE GENOMIC DNA]</scope>
    <source>
        <strain evidence="2 3">NBS58-1</strain>
    </source>
</reference>
<proteinExistence type="predicted"/>
<dbReference type="EMBL" id="VKKY01000003">
    <property type="protein sequence ID" value="KAA3436460.1"/>
    <property type="molecule type" value="Genomic_DNA"/>
</dbReference>
<feature type="signal peptide" evidence="1">
    <location>
        <begin position="1"/>
        <end position="19"/>
    </location>
</feature>
<evidence type="ECO:0008006" key="4">
    <source>
        <dbReference type="Google" id="ProtNLM"/>
    </source>
</evidence>
<feature type="chain" id="PRO_5023141537" description="Lipoprotein" evidence="1">
    <location>
        <begin position="20"/>
        <end position="140"/>
    </location>
</feature>
<keyword evidence="1" id="KW-0732">Signal</keyword>